<dbReference type="EMBL" id="KZ451982">
    <property type="protein sequence ID" value="PKA54478.1"/>
    <property type="molecule type" value="Genomic_DNA"/>
</dbReference>
<gene>
    <name evidence="2" type="ORF">AXF42_Ash000312</name>
</gene>
<dbReference type="Proteomes" id="UP000236161">
    <property type="component" value="Unassembled WGS sequence"/>
</dbReference>
<feature type="chain" id="PRO_5014148533" description="Cystatin domain-containing protein" evidence="1">
    <location>
        <begin position="25"/>
        <end position="128"/>
    </location>
</feature>
<dbReference type="AlphaFoldDB" id="A0A2I0AG26"/>
<evidence type="ECO:0000256" key="1">
    <source>
        <dbReference type="SAM" id="SignalP"/>
    </source>
</evidence>
<sequence length="128" mass="14781">MAASTHHLLLALLLLSTSAATISAEWRYVTDVDVKMEVAKLAVDAFNTFRRSLFTPLIDLQYPWVVMTKSSRNRFRVMYMVTIEGFFKNDPVETRTMEIIFEMLIGWPFELESVLPPSVQLKFYPQGN</sequence>
<proteinExistence type="predicted"/>
<evidence type="ECO:0000313" key="3">
    <source>
        <dbReference type="Proteomes" id="UP000236161"/>
    </source>
</evidence>
<evidence type="ECO:0008006" key="4">
    <source>
        <dbReference type="Google" id="ProtNLM"/>
    </source>
</evidence>
<organism evidence="2 3">
    <name type="scientific">Apostasia shenzhenica</name>
    <dbReference type="NCBI Taxonomy" id="1088818"/>
    <lineage>
        <taxon>Eukaryota</taxon>
        <taxon>Viridiplantae</taxon>
        <taxon>Streptophyta</taxon>
        <taxon>Embryophyta</taxon>
        <taxon>Tracheophyta</taxon>
        <taxon>Spermatophyta</taxon>
        <taxon>Magnoliopsida</taxon>
        <taxon>Liliopsida</taxon>
        <taxon>Asparagales</taxon>
        <taxon>Orchidaceae</taxon>
        <taxon>Apostasioideae</taxon>
        <taxon>Apostasia</taxon>
    </lineage>
</organism>
<feature type="signal peptide" evidence="1">
    <location>
        <begin position="1"/>
        <end position="24"/>
    </location>
</feature>
<reference evidence="2 3" key="1">
    <citation type="journal article" date="2017" name="Nature">
        <title>The Apostasia genome and the evolution of orchids.</title>
        <authorList>
            <person name="Zhang G.Q."/>
            <person name="Liu K.W."/>
            <person name="Li Z."/>
            <person name="Lohaus R."/>
            <person name="Hsiao Y.Y."/>
            <person name="Niu S.C."/>
            <person name="Wang J.Y."/>
            <person name="Lin Y.C."/>
            <person name="Xu Q."/>
            <person name="Chen L.J."/>
            <person name="Yoshida K."/>
            <person name="Fujiwara S."/>
            <person name="Wang Z.W."/>
            <person name="Zhang Y.Q."/>
            <person name="Mitsuda N."/>
            <person name="Wang M."/>
            <person name="Liu G.H."/>
            <person name="Pecoraro L."/>
            <person name="Huang H.X."/>
            <person name="Xiao X.J."/>
            <person name="Lin M."/>
            <person name="Wu X.Y."/>
            <person name="Wu W.L."/>
            <person name="Chen Y.Y."/>
            <person name="Chang S.B."/>
            <person name="Sakamoto S."/>
            <person name="Ohme-Takagi M."/>
            <person name="Yagi M."/>
            <person name="Zeng S.J."/>
            <person name="Shen C.Y."/>
            <person name="Yeh C.M."/>
            <person name="Luo Y.B."/>
            <person name="Tsai W.C."/>
            <person name="Van de Peer Y."/>
            <person name="Liu Z.J."/>
        </authorList>
    </citation>
    <scope>NUCLEOTIDE SEQUENCE [LARGE SCALE GENOMIC DNA]</scope>
    <source>
        <strain evidence="3">cv. Shenzhen</strain>
        <tissue evidence="2">Stem</tissue>
    </source>
</reference>
<name>A0A2I0AG26_9ASPA</name>
<keyword evidence="1" id="KW-0732">Signal</keyword>
<accession>A0A2I0AG26</accession>
<evidence type="ECO:0000313" key="2">
    <source>
        <dbReference type="EMBL" id="PKA54478.1"/>
    </source>
</evidence>
<keyword evidence="3" id="KW-1185">Reference proteome</keyword>
<protein>
    <recommendedName>
        <fullName evidence="4">Cystatin domain-containing protein</fullName>
    </recommendedName>
</protein>